<evidence type="ECO:0000313" key="8">
    <source>
        <dbReference type="EMBL" id="MQM73626.1"/>
    </source>
</evidence>
<dbReference type="InterPro" id="IPR047218">
    <property type="entry name" value="YocR/YhdH-like"/>
</dbReference>
<feature type="transmembrane region" description="Helical" evidence="7">
    <location>
        <begin position="310"/>
        <end position="338"/>
    </location>
</feature>
<dbReference type="InterPro" id="IPR000175">
    <property type="entry name" value="Na/ntran_symport"/>
</dbReference>
<accession>A0A6L5GUW2</accession>
<keyword evidence="5 7" id="KW-0472">Membrane</keyword>
<dbReference type="Proteomes" id="UP000473648">
    <property type="component" value="Unassembled WGS sequence"/>
</dbReference>
<keyword evidence="4 7" id="KW-1133">Transmembrane helix</keyword>
<name>A0A6L5GUW2_9FIRM</name>
<dbReference type="PANTHER" id="PTHR42948">
    <property type="entry name" value="TRANSPORTER"/>
    <property type="match status" value="1"/>
</dbReference>
<evidence type="ECO:0000256" key="1">
    <source>
        <dbReference type="ARBA" id="ARBA00004141"/>
    </source>
</evidence>
<feature type="transmembrane region" description="Helical" evidence="7">
    <location>
        <begin position="439"/>
        <end position="458"/>
    </location>
</feature>
<feature type="transmembrane region" description="Helical" evidence="7">
    <location>
        <begin position="43"/>
        <end position="67"/>
    </location>
</feature>
<evidence type="ECO:0000256" key="5">
    <source>
        <dbReference type="ARBA" id="ARBA00023136"/>
    </source>
</evidence>
<keyword evidence="9" id="KW-1185">Reference proteome</keyword>
<dbReference type="PANTHER" id="PTHR42948:SF1">
    <property type="entry name" value="TRANSPORTER"/>
    <property type="match status" value="1"/>
</dbReference>
<comment type="subcellular location">
    <subcellularLocation>
        <location evidence="1">Membrane</location>
        <topology evidence="1">Multi-pass membrane protein</topology>
    </subcellularLocation>
</comment>
<dbReference type="GO" id="GO:0015293">
    <property type="term" value="F:symporter activity"/>
    <property type="evidence" value="ECO:0007669"/>
    <property type="project" value="UniProtKB-KW"/>
</dbReference>
<evidence type="ECO:0000256" key="2">
    <source>
        <dbReference type="ARBA" id="ARBA00022448"/>
    </source>
</evidence>
<dbReference type="CDD" id="cd10336">
    <property type="entry name" value="SLC6sbd_Tyt1-Like"/>
    <property type="match status" value="1"/>
</dbReference>
<dbReference type="AlphaFoldDB" id="A0A6L5GUW2"/>
<comment type="similarity">
    <text evidence="6">Belongs to the sodium:neurotransmitter symporter (SNF) (TC 2.A.22) family.</text>
</comment>
<dbReference type="GO" id="GO:0016020">
    <property type="term" value="C:membrane"/>
    <property type="evidence" value="ECO:0007669"/>
    <property type="project" value="UniProtKB-SubCell"/>
</dbReference>
<dbReference type="PRINTS" id="PR00176">
    <property type="entry name" value="NANEUSMPORT"/>
</dbReference>
<keyword evidence="2 6" id="KW-0813">Transport</keyword>
<feature type="transmembrane region" description="Helical" evidence="7">
    <location>
        <begin position="389"/>
        <end position="406"/>
    </location>
</feature>
<dbReference type="NCBIfam" id="NF037979">
    <property type="entry name" value="Na_transp"/>
    <property type="match status" value="1"/>
</dbReference>
<dbReference type="EMBL" id="VOGB01000005">
    <property type="protein sequence ID" value="MQM73626.1"/>
    <property type="molecule type" value="Genomic_DNA"/>
</dbReference>
<evidence type="ECO:0000256" key="3">
    <source>
        <dbReference type="ARBA" id="ARBA00022692"/>
    </source>
</evidence>
<evidence type="ECO:0000256" key="4">
    <source>
        <dbReference type="ARBA" id="ARBA00022989"/>
    </source>
</evidence>
<dbReference type="Pfam" id="PF00209">
    <property type="entry name" value="SNF"/>
    <property type="match status" value="2"/>
</dbReference>
<organism evidence="8 9">
    <name type="scientific">Candidatus Pseudoramibacter fermentans</name>
    <dbReference type="NCBI Taxonomy" id="2594427"/>
    <lineage>
        <taxon>Bacteria</taxon>
        <taxon>Bacillati</taxon>
        <taxon>Bacillota</taxon>
        <taxon>Clostridia</taxon>
        <taxon>Eubacteriales</taxon>
        <taxon>Eubacteriaceae</taxon>
        <taxon>Pseudoramibacter</taxon>
    </lineage>
</organism>
<evidence type="ECO:0000256" key="6">
    <source>
        <dbReference type="RuleBase" id="RU003732"/>
    </source>
</evidence>
<feature type="transmembrane region" description="Helical" evidence="7">
    <location>
        <begin position="350"/>
        <end position="369"/>
    </location>
</feature>
<feature type="transmembrane region" description="Helical" evidence="7">
    <location>
        <begin position="12"/>
        <end position="31"/>
    </location>
</feature>
<feature type="transmembrane region" description="Helical" evidence="7">
    <location>
        <begin position="142"/>
        <end position="167"/>
    </location>
</feature>
<protein>
    <recommendedName>
        <fullName evidence="6">Transporter</fullName>
    </recommendedName>
</protein>
<reference evidence="8" key="1">
    <citation type="journal article" date="2020" name="Appl. Environ. Microbiol.">
        <title>Medium-Chain Fatty Acid Synthesis by 'Candidatus Weimeria bifida' gen. nov., sp. nov., and 'Candidatus Pseudoramibacter fermentans' sp. nov.</title>
        <authorList>
            <person name="Scarborough M.J."/>
            <person name="Myers K.S."/>
            <person name="Donohue T.J."/>
            <person name="Noguera D.R."/>
        </authorList>
    </citation>
    <scope>NUCLEOTIDE SEQUENCE</scope>
    <source>
        <strain evidence="8">EUB1.1</strain>
    </source>
</reference>
<keyword evidence="6" id="KW-0769">Symport</keyword>
<gene>
    <name evidence="8" type="ORF">FRC53_09495</name>
</gene>
<dbReference type="InterPro" id="IPR037272">
    <property type="entry name" value="SNS_sf"/>
</dbReference>
<feature type="transmembrane region" description="Helical" evidence="7">
    <location>
        <begin position="174"/>
        <end position="191"/>
    </location>
</feature>
<evidence type="ECO:0000256" key="7">
    <source>
        <dbReference type="SAM" id="Phobius"/>
    </source>
</evidence>
<dbReference type="PROSITE" id="PS00610">
    <property type="entry name" value="NA_NEUROTRAN_SYMP_1"/>
    <property type="match status" value="1"/>
</dbReference>
<evidence type="ECO:0000313" key="9">
    <source>
        <dbReference type="Proteomes" id="UP000473648"/>
    </source>
</evidence>
<sequence>MATDKKRETFSSRLGFILVSAGCAIGLGNVWRFPYITGRYGGGAFVILYLFFLLILGIPIMTVEFAVGRASRRSTALSFEQLEPKGTKWHIYKYFAMFGNYLLMMYYTTISGWMILFFLKMLRGDFNGMNATQIAAAFAKITANPMLCVGFMILVVLIGFGICAGGLQGGVERIVKVMMTALILLMVVLAVNSARLPGAAKGISFYLKPNFHNMVKYGISKTIFAAMGQAFFTLSIGTGSMAIFGSYIDKDKRLFGESVTISALDTIVAILAGLIIFPACFAYGVTPTAGPSLIFITLPNVFNHMPHGQIWGALFFLFMTFAAMSTVIAVFQNIVAYMTDLKGVSVKTSCLINTIAMILLSLPCALGFSVLSGVHPMGVGTTILDFEDFILSNNLMPLGSLVYLLFCMTKKGWGYDGFIHEVNEGEGLRMPDTAMTRTYLTYILPLVVLCVFFGGYLIH</sequence>
<feature type="transmembrane region" description="Helical" evidence="7">
    <location>
        <begin position="101"/>
        <end position="122"/>
    </location>
</feature>
<comment type="caution">
    <text evidence="8">The sequence shown here is derived from an EMBL/GenBank/DDBJ whole genome shotgun (WGS) entry which is preliminary data.</text>
</comment>
<feature type="transmembrane region" description="Helical" evidence="7">
    <location>
        <begin position="223"/>
        <end position="247"/>
    </location>
</feature>
<proteinExistence type="inferred from homology"/>
<feature type="transmembrane region" description="Helical" evidence="7">
    <location>
        <begin position="259"/>
        <end position="285"/>
    </location>
</feature>
<dbReference type="PROSITE" id="PS50267">
    <property type="entry name" value="NA_NEUROTRAN_SYMP_3"/>
    <property type="match status" value="1"/>
</dbReference>
<dbReference type="SUPFAM" id="SSF161070">
    <property type="entry name" value="SNF-like"/>
    <property type="match status" value="1"/>
</dbReference>
<keyword evidence="3 6" id="KW-0812">Transmembrane</keyword>